<keyword evidence="9 12" id="KW-0653">Protein transport</keyword>
<dbReference type="PANTHER" id="PTHR30558">
    <property type="entry name" value="EXBD MEMBRANE COMPONENT OF PMF-DRIVEN MACROMOLECULE IMPORT SYSTEM"/>
    <property type="match status" value="1"/>
</dbReference>
<keyword evidence="5 12" id="KW-0813">Transport</keyword>
<gene>
    <name evidence="14" type="ORF">SMCB_0451</name>
</gene>
<dbReference type="KEGG" id="cbab:SMCB_0451"/>
<evidence type="ECO:0000256" key="11">
    <source>
        <dbReference type="ARBA" id="ARBA00023136"/>
    </source>
</evidence>
<evidence type="ECO:0000256" key="1">
    <source>
        <dbReference type="ARBA" id="ARBA00003540"/>
    </source>
</evidence>
<dbReference type="Proteomes" id="UP000066014">
    <property type="component" value="Chromosome"/>
</dbReference>
<keyword evidence="10 13" id="KW-1133">Transmembrane helix</keyword>
<dbReference type="OrthoDB" id="9798629at2"/>
<keyword evidence="8 12" id="KW-0812">Transmembrane</keyword>
<evidence type="ECO:0000256" key="12">
    <source>
        <dbReference type="RuleBase" id="RU003879"/>
    </source>
</evidence>
<reference evidence="14 15" key="1">
    <citation type="journal article" date="2014" name="Nat. Commun.">
        <title>Physiological and genomic features of highly alkaliphilic hydrogen-utilizing Betaproteobacteria from a continental serpentinizing site.</title>
        <authorList>
            <person name="Suzuki S."/>
            <person name="Kuenen J.G."/>
            <person name="Schipper K."/>
            <person name="van der Velde S."/>
            <person name="Ishii S."/>
            <person name="Wu A."/>
            <person name="Sorokin D.Y."/>
            <person name="Tenney A."/>
            <person name="Meng X.Y."/>
            <person name="Morrill P.L."/>
            <person name="Kamagata Y."/>
            <person name="Muyzer G."/>
            <person name="Nealson K.H."/>
        </authorList>
    </citation>
    <scope>NUCLEOTIDE SEQUENCE [LARGE SCALE GENOMIC DNA]</scope>
    <source>
        <strain evidence="14 15">B1</strain>
    </source>
</reference>
<evidence type="ECO:0000256" key="10">
    <source>
        <dbReference type="ARBA" id="ARBA00022989"/>
    </source>
</evidence>
<keyword evidence="7" id="KW-0997">Cell inner membrane</keyword>
<name>A0A060NUU5_9BURK</name>
<keyword evidence="15" id="KW-1185">Reference proteome</keyword>
<dbReference type="PANTHER" id="PTHR30558:SF12">
    <property type="entry name" value="BIOPOLYMER TRANSPORT PROTEIN EXBD"/>
    <property type="match status" value="1"/>
</dbReference>
<dbReference type="GO" id="GO:0022857">
    <property type="term" value="F:transmembrane transporter activity"/>
    <property type="evidence" value="ECO:0007669"/>
    <property type="project" value="InterPro"/>
</dbReference>
<accession>A0A060NUU5</accession>
<dbReference type="STRING" id="1458426.SMCB_0451"/>
<dbReference type="GO" id="GO:0015031">
    <property type="term" value="P:protein transport"/>
    <property type="evidence" value="ECO:0007669"/>
    <property type="project" value="UniProtKB-KW"/>
</dbReference>
<evidence type="ECO:0000256" key="8">
    <source>
        <dbReference type="ARBA" id="ARBA00022692"/>
    </source>
</evidence>
<evidence type="ECO:0000256" key="6">
    <source>
        <dbReference type="ARBA" id="ARBA00022475"/>
    </source>
</evidence>
<dbReference type="HOGENOM" id="CLU_085305_1_1_4"/>
<evidence type="ECO:0000256" key="4">
    <source>
        <dbReference type="ARBA" id="ARBA00011471"/>
    </source>
</evidence>
<evidence type="ECO:0000256" key="9">
    <source>
        <dbReference type="ARBA" id="ARBA00022927"/>
    </source>
</evidence>
<keyword evidence="11 13" id="KW-0472">Membrane</keyword>
<dbReference type="RefSeq" id="WP_045534746.1">
    <property type="nucleotide sequence ID" value="NZ_AP014569.1"/>
</dbReference>
<evidence type="ECO:0000313" key="14">
    <source>
        <dbReference type="EMBL" id="BAO82679.1"/>
    </source>
</evidence>
<evidence type="ECO:0000256" key="2">
    <source>
        <dbReference type="ARBA" id="ARBA00004249"/>
    </source>
</evidence>
<comment type="subcellular location">
    <subcellularLocation>
        <location evidence="2">Cell inner membrane</location>
        <topology evidence="2">Single-pass type II membrane protein</topology>
    </subcellularLocation>
    <subcellularLocation>
        <location evidence="12">Cell membrane</location>
        <topology evidence="12">Single-pass type II membrane protein</topology>
    </subcellularLocation>
</comment>
<dbReference type="AlphaFoldDB" id="A0A060NUU5"/>
<comment type="subunit">
    <text evidence="4">The accessory proteins ExbB and ExbD seem to form a complex with TonB.</text>
</comment>
<dbReference type="GO" id="GO:0005886">
    <property type="term" value="C:plasma membrane"/>
    <property type="evidence" value="ECO:0007669"/>
    <property type="project" value="UniProtKB-SubCell"/>
</dbReference>
<comment type="similarity">
    <text evidence="3 12">Belongs to the ExbD/TolR family.</text>
</comment>
<dbReference type="EMBL" id="AP014569">
    <property type="protein sequence ID" value="BAO82679.1"/>
    <property type="molecule type" value="Genomic_DNA"/>
</dbReference>
<keyword evidence="6" id="KW-1003">Cell membrane</keyword>
<protein>
    <submittedName>
        <fullName evidence="14">Biopolymer transport protein</fullName>
    </submittedName>
</protein>
<evidence type="ECO:0000256" key="3">
    <source>
        <dbReference type="ARBA" id="ARBA00005811"/>
    </source>
</evidence>
<feature type="transmembrane region" description="Helical" evidence="13">
    <location>
        <begin position="20"/>
        <end position="41"/>
    </location>
</feature>
<evidence type="ECO:0000313" key="15">
    <source>
        <dbReference type="Proteomes" id="UP000066014"/>
    </source>
</evidence>
<organism evidence="14 15">
    <name type="scientific">Serpentinimonas maccroryi</name>
    <dbReference type="NCBI Taxonomy" id="1458426"/>
    <lineage>
        <taxon>Bacteria</taxon>
        <taxon>Pseudomonadati</taxon>
        <taxon>Pseudomonadota</taxon>
        <taxon>Betaproteobacteria</taxon>
        <taxon>Burkholderiales</taxon>
        <taxon>Comamonadaceae</taxon>
        <taxon>Serpentinimonas</taxon>
    </lineage>
</organism>
<evidence type="ECO:0000256" key="7">
    <source>
        <dbReference type="ARBA" id="ARBA00022519"/>
    </source>
</evidence>
<sequence length="136" mass="14518">MAPPSNLEPDQGELHSEINMIPLIDVMLVLLIVFIVTVPVITHSIQVQLPHAAATASAPAPEAVRLSVDAQGGFHWNDAAVPDAELMPRLQALAQQVPQPPLHLQGDAAARHERVAMALAAAQRAGIERLVFVTQP</sequence>
<dbReference type="Pfam" id="PF02472">
    <property type="entry name" value="ExbD"/>
    <property type="match status" value="1"/>
</dbReference>
<dbReference type="InterPro" id="IPR003400">
    <property type="entry name" value="ExbD"/>
</dbReference>
<proteinExistence type="inferred from homology"/>
<dbReference type="Gene3D" id="3.30.420.270">
    <property type="match status" value="1"/>
</dbReference>
<comment type="function">
    <text evidence="1">Involved in the TonB-dependent energy-dependent transport of various receptor-bound substrates.</text>
</comment>
<evidence type="ECO:0000256" key="5">
    <source>
        <dbReference type="ARBA" id="ARBA00022448"/>
    </source>
</evidence>
<evidence type="ECO:0000256" key="13">
    <source>
        <dbReference type="SAM" id="Phobius"/>
    </source>
</evidence>